<gene>
    <name evidence="1" type="ORF">DXC51_09360</name>
</gene>
<keyword evidence="2" id="KW-1185">Reference proteome</keyword>
<dbReference type="Proteomes" id="UP000260812">
    <property type="component" value="Unassembled WGS sequence"/>
</dbReference>
<dbReference type="EMBL" id="QVLV01000005">
    <property type="protein sequence ID" value="RGE61747.1"/>
    <property type="molecule type" value="Genomic_DNA"/>
</dbReference>
<dbReference type="RefSeq" id="WP_117544352.1">
    <property type="nucleotide sequence ID" value="NZ_JBKUNB010000014.1"/>
</dbReference>
<dbReference type="AlphaFoldDB" id="A0A3E3I6T7"/>
<organism evidence="1 2">
    <name type="scientific">Eisenbergiella massiliensis</name>
    <dbReference type="NCBI Taxonomy" id="1720294"/>
    <lineage>
        <taxon>Bacteria</taxon>
        <taxon>Bacillati</taxon>
        <taxon>Bacillota</taxon>
        <taxon>Clostridia</taxon>
        <taxon>Lachnospirales</taxon>
        <taxon>Lachnospiraceae</taxon>
        <taxon>Eisenbergiella</taxon>
    </lineage>
</organism>
<name>A0A3E3I6T7_9FIRM</name>
<sequence length="222" mass="25721">MEREELLEKLRKKDPAESYAAQVYEENILLTDLLDILETEKTAAKYMAEKIVRYISEDRPQLLYPCFDRLFALLDSDNAFIRLGVILSVPNLLELDSQTERKWENCAGRYLRLLDTDDIAVFGNVVQSVPRILKAYPEAADTVLPRLLETDSHNFYRKQELSPECRNVAVGHVIDCFSVLLCLPGYQEKMIAFAERNRDNERKQVRGKIARFLKYAKGREKA</sequence>
<accession>A0A3E3I6T7</accession>
<evidence type="ECO:0008006" key="3">
    <source>
        <dbReference type="Google" id="ProtNLM"/>
    </source>
</evidence>
<dbReference type="GeneID" id="97987081"/>
<evidence type="ECO:0000313" key="2">
    <source>
        <dbReference type="Proteomes" id="UP000260812"/>
    </source>
</evidence>
<reference evidence="1" key="1">
    <citation type="submission" date="2018-08" db="EMBL/GenBank/DDBJ databases">
        <title>A genome reference for cultivated species of the human gut microbiota.</title>
        <authorList>
            <person name="Zou Y."/>
            <person name="Xue W."/>
            <person name="Luo G."/>
        </authorList>
    </citation>
    <scope>NUCLEOTIDE SEQUENCE [LARGE SCALE GENOMIC DNA]</scope>
    <source>
        <strain evidence="1">TF05-5AC</strain>
    </source>
</reference>
<proteinExistence type="predicted"/>
<dbReference type="InterPro" id="IPR016024">
    <property type="entry name" value="ARM-type_fold"/>
</dbReference>
<comment type="caution">
    <text evidence="1">The sequence shown here is derived from an EMBL/GenBank/DDBJ whole genome shotgun (WGS) entry which is preliminary data.</text>
</comment>
<evidence type="ECO:0000313" key="1">
    <source>
        <dbReference type="EMBL" id="RGE61747.1"/>
    </source>
</evidence>
<protein>
    <recommendedName>
        <fullName evidence="3">HEAT repeat domain-containing protein</fullName>
    </recommendedName>
</protein>
<dbReference type="SUPFAM" id="SSF48371">
    <property type="entry name" value="ARM repeat"/>
    <property type="match status" value="1"/>
</dbReference>